<evidence type="ECO:0000313" key="1">
    <source>
        <dbReference type="EMBL" id="KAJ4364474.1"/>
    </source>
</evidence>
<name>A0A9W8Y160_9PLEO</name>
<evidence type="ECO:0000313" key="2">
    <source>
        <dbReference type="Proteomes" id="UP001140560"/>
    </source>
</evidence>
<dbReference type="EMBL" id="JAPEUY010000017">
    <property type="protein sequence ID" value="KAJ4364474.1"/>
    <property type="molecule type" value="Genomic_DNA"/>
</dbReference>
<dbReference type="AlphaFoldDB" id="A0A9W8Y160"/>
<keyword evidence="2" id="KW-1185">Reference proteome</keyword>
<organism evidence="1 2">
    <name type="scientific">Neocucurbitaria cava</name>
    <dbReference type="NCBI Taxonomy" id="798079"/>
    <lineage>
        <taxon>Eukaryota</taxon>
        <taxon>Fungi</taxon>
        <taxon>Dikarya</taxon>
        <taxon>Ascomycota</taxon>
        <taxon>Pezizomycotina</taxon>
        <taxon>Dothideomycetes</taxon>
        <taxon>Pleosporomycetidae</taxon>
        <taxon>Pleosporales</taxon>
        <taxon>Pleosporineae</taxon>
        <taxon>Cucurbitariaceae</taxon>
        <taxon>Neocucurbitaria</taxon>
    </lineage>
</organism>
<dbReference type="Proteomes" id="UP001140560">
    <property type="component" value="Unassembled WGS sequence"/>
</dbReference>
<sequence>MSPGILCVWANLPEESIDWYENHYVPDMCTQNAIHTLHCEKTSNGMETETIGKLDSPWDLFTVYEMAHVKKATEQVYDERNHPSDNMREAARFDVRTYREVKRWQDEDWDGDISHIASIAAMEWRVSADMEDEVLKFYTSVVGRKISSSPDVLRFRFFEVDNATVMQGSSYVTKEKDALHTYFTMVELESEQWPWDVVVELAENEQWKTYFESQTVVVCSEIL</sequence>
<dbReference type="OrthoDB" id="3753685at2759"/>
<reference evidence="1" key="1">
    <citation type="submission" date="2022-10" db="EMBL/GenBank/DDBJ databases">
        <title>Tapping the CABI collections for fungal endophytes: first genome assemblies for Collariella, Neodidymelliopsis, Ascochyta clinopodiicola, Didymella pomorum, Didymosphaeria variabile, Neocosmospora piperis and Neocucurbitaria cava.</title>
        <authorList>
            <person name="Hill R."/>
        </authorList>
    </citation>
    <scope>NUCLEOTIDE SEQUENCE</scope>
    <source>
        <strain evidence="1">IMI 356814</strain>
    </source>
</reference>
<comment type="caution">
    <text evidence="1">The sequence shown here is derived from an EMBL/GenBank/DDBJ whole genome shotgun (WGS) entry which is preliminary data.</text>
</comment>
<protein>
    <submittedName>
        <fullName evidence="1">Uncharacterized protein</fullName>
    </submittedName>
</protein>
<gene>
    <name evidence="1" type="ORF">N0V83_009068</name>
</gene>
<accession>A0A9W8Y160</accession>
<proteinExistence type="predicted"/>